<organism evidence="1 2">
    <name type="scientific">Pendulispora rubella</name>
    <dbReference type="NCBI Taxonomy" id="2741070"/>
    <lineage>
        <taxon>Bacteria</taxon>
        <taxon>Pseudomonadati</taxon>
        <taxon>Myxococcota</taxon>
        <taxon>Myxococcia</taxon>
        <taxon>Myxococcales</taxon>
        <taxon>Sorangiineae</taxon>
        <taxon>Pendulisporaceae</taxon>
        <taxon>Pendulispora</taxon>
    </lineage>
</organism>
<name>A0ABZ2KTV7_9BACT</name>
<accession>A0ABZ2KTV7</accession>
<gene>
    <name evidence="1" type="ORF">LVJ94_34990</name>
</gene>
<sequence length="143" mass="16376">MEKTKPIVLDPLRVPEVMAFLEAEERLAALKREYRPVFDEFRVLVEQRNAALIAADKVLRPNHASCGPFKCRHIATKYDAVALYLELGEEQFKRLGGSIRQTVEYELDRDRFEALIDQVPPDVLERVQKSSPAYDNPKPAVLP</sequence>
<evidence type="ECO:0000313" key="2">
    <source>
        <dbReference type="Proteomes" id="UP001374803"/>
    </source>
</evidence>
<dbReference type="RefSeq" id="WP_394831733.1">
    <property type="nucleotide sequence ID" value="NZ_CP089929.1"/>
</dbReference>
<dbReference type="Proteomes" id="UP001374803">
    <property type="component" value="Chromosome"/>
</dbReference>
<dbReference type="EMBL" id="CP089983">
    <property type="protein sequence ID" value="WXB02108.1"/>
    <property type="molecule type" value="Genomic_DNA"/>
</dbReference>
<protein>
    <submittedName>
        <fullName evidence="1">Uncharacterized protein</fullName>
    </submittedName>
</protein>
<proteinExistence type="predicted"/>
<evidence type="ECO:0000313" key="1">
    <source>
        <dbReference type="EMBL" id="WXB02108.1"/>
    </source>
</evidence>
<reference evidence="1" key="1">
    <citation type="submission" date="2021-12" db="EMBL/GenBank/DDBJ databases">
        <title>Discovery of the Pendulisporaceae a myxobacterial family with distinct sporulation behavior and unique specialized metabolism.</title>
        <authorList>
            <person name="Garcia R."/>
            <person name="Popoff A."/>
            <person name="Bader C.D."/>
            <person name="Loehr J."/>
            <person name="Walesch S."/>
            <person name="Walt C."/>
            <person name="Boldt J."/>
            <person name="Bunk B."/>
            <person name="Haeckl F.J.F.P.J."/>
            <person name="Gunesch A.P."/>
            <person name="Birkelbach J."/>
            <person name="Nuebel U."/>
            <person name="Pietschmann T."/>
            <person name="Bach T."/>
            <person name="Mueller R."/>
        </authorList>
    </citation>
    <scope>NUCLEOTIDE SEQUENCE</scope>
    <source>
        <strain evidence="1">MSr11367</strain>
    </source>
</reference>
<keyword evidence="2" id="KW-1185">Reference proteome</keyword>